<dbReference type="InterPro" id="IPR006977">
    <property type="entry name" value="Yip1_dom"/>
</dbReference>
<keyword evidence="2 5" id="KW-0812">Transmembrane</keyword>
<keyword evidence="4 5" id="KW-0472">Membrane</keyword>
<evidence type="ECO:0000313" key="8">
    <source>
        <dbReference type="Proteomes" id="UP000315636"/>
    </source>
</evidence>
<evidence type="ECO:0000259" key="6">
    <source>
        <dbReference type="Pfam" id="PF04893"/>
    </source>
</evidence>
<comment type="subcellular location">
    <subcellularLocation>
        <location evidence="1">Membrane</location>
        <topology evidence="1">Multi-pass membrane protein</topology>
    </subcellularLocation>
</comment>
<gene>
    <name evidence="7" type="ORF">SAMN06264849_10897</name>
</gene>
<evidence type="ECO:0000256" key="1">
    <source>
        <dbReference type="ARBA" id="ARBA00004141"/>
    </source>
</evidence>
<proteinExistence type="predicted"/>
<evidence type="ECO:0000256" key="5">
    <source>
        <dbReference type="SAM" id="Phobius"/>
    </source>
</evidence>
<feature type="domain" description="Yip1" evidence="6">
    <location>
        <begin position="20"/>
        <end position="223"/>
    </location>
</feature>
<dbReference type="RefSeq" id="WP_185956261.1">
    <property type="nucleotide sequence ID" value="NZ_FXTI01000008.1"/>
</dbReference>
<feature type="transmembrane region" description="Helical" evidence="5">
    <location>
        <begin position="37"/>
        <end position="60"/>
    </location>
</feature>
<evidence type="ECO:0000256" key="2">
    <source>
        <dbReference type="ARBA" id="ARBA00022692"/>
    </source>
</evidence>
<feature type="transmembrane region" description="Helical" evidence="5">
    <location>
        <begin position="88"/>
        <end position="113"/>
    </location>
</feature>
<name>A0A521EAX9_9BACL</name>
<dbReference type="AlphaFoldDB" id="A0A521EAX9"/>
<reference evidence="7 8" key="1">
    <citation type="submission" date="2017-05" db="EMBL/GenBank/DDBJ databases">
        <authorList>
            <person name="Varghese N."/>
            <person name="Submissions S."/>
        </authorList>
    </citation>
    <scope>NUCLEOTIDE SEQUENCE [LARGE SCALE GENOMIC DNA]</scope>
    <source>
        <strain evidence="7 8">DSM 45474</strain>
    </source>
</reference>
<dbReference type="GO" id="GO:0016020">
    <property type="term" value="C:membrane"/>
    <property type="evidence" value="ECO:0007669"/>
    <property type="project" value="UniProtKB-SubCell"/>
</dbReference>
<keyword evidence="8" id="KW-1185">Reference proteome</keyword>
<evidence type="ECO:0000256" key="3">
    <source>
        <dbReference type="ARBA" id="ARBA00022989"/>
    </source>
</evidence>
<dbReference type="Pfam" id="PF04893">
    <property type="entry name" value="Yip1"/>
    <property type="match status" value="1"/>
</dbReference>
<dbReference type="Proteomes" id="UP000315636">
    <property type="component" value="Unassembled WGS sequence"/>
</dbReference>
<feature type="transmembrane region" description="Helical" evidence="5">
    <location>
        <begin position="134"/>
        <end position="154"/>
    </location>
</feature>
<accession>A0A521EAX9</accession>
<dbReference type="EMBL" id="FXTI01000008">
    <property type="protein sequence ID" value="SMO80320.1"/>
    <property type="molecule type" value="Genomic_DNA"/>
</dbReference>
<keyword evidence="3 5" id="KW-1133">Transmembrane helix</keyword>
<organism evidence="7 8">
    <name type="scientific">Melghirimyces algeriensis</name>
    <dbReference type="NCBI Taxonomy" id="910412"/>
    <lineage>
        <taxon>Bacteria</taxon>
        <taxon>Bacillati</taxon>
        <taxon>Bacillota</taxon>
        <taxon>Bacilli</taxon>
        <taxon>Bacillales</taxon>
        <taxon>Thermoactinomycetaceae</taxon>
        <taxon>Melghirimyces</taxon>
    </lineage>
</organism>
<protein>
    <submittedName>
        <fullName evidence="7">Yip1 domain-containing protein</fullName>
    </submittedName>
</protein>
<sequence>MQTQTVSPEPTGPKKPSILGMITDPGSQYSRIAQHPVIWKPLLILTLFAMLFTVGTGLVVGDAMDSGEGIPEGVDEAQFQGIVKGFQIGILIISGLLVVPLTTLFMSLIYWLFTMLFRGEATYRQILSLNIHTYVIPIIGMGVQTLVYLTVGVGDPTGATLPTSLAGLLQMENGALKSALNSIELFQIWQMVLIAGGLAVVANLSKKQSWVIVITLFLIGMGLSALGGWVSTSISNIPMQ</sequence>
<evidence type="ECO:0000313" key="7">
    <source>
        <dbReference type="EMBL" id="SMO80320.1"/>
    </source>
</evidence>
<feature type="transmembrane region" description="Helical" evidence="5">
    <location>
        <begin position="186"/>
        <end position="204"/>
    </location>
</feature>
<evidence type="ECO:0000256" key="4">
    <source>
        <dbReference type="ARBA" id="ARBA00023136"/>
    </source>
</evidence>
<feature type="transmembrane region" description="Helical" evidence="5">
    <location>
        <begin position="211"/>
        <end position="230"/>
    </location>
</feature>